<gene>
    <name evidence="2" type="ORF">BCY86_08760</name>
</gene>
<protein>
    <recommendedName>
        <fullName evidence="1">Glycosyl transferase family 1 domain-containing protein</fullName>
    </recommendedName>
</protein>
<dbReference type="InterPro" id="IPR001296">
    <property type="entry name" value="Glyco_trans_1"/>
</dbReference>
<name>A0A1L6MZ42_9BACT</name>
<accession>A0A1L6MZ42</accession>
<proteinExistence type="predicted"/>
<evidence type="ECO:0000313" key="2">
    <source>
        <dbReference type="EMBL" id="APS00759.1"/>
    </source>
</evidence>
<reference evidence="2 3" key="1">
    <citation type="submission" date="2016-08" db="EMBL/GenBank/DDBJ databases">
        <title>Identification and validation of antigenic proteins from Pajaroellobacter abortibovis using de-novo genome sequence assembly and reverse vaccinology.</title>
        <authorList>
            <person name="Welly B.T."/>
            <person name="Miller M.R."/>
            <person name="Stott J.L."/>
            <person name="Blanchard M.T."/>
            <person name="Islas-Trejo A.D."/>
            <person name="O'Rourke S.M."/>
            <person name="Young A.E."/>
            <person name="Medrano J.F."/>
            <person name="Van Eenennaam A.L."/>
        </authorList>
    </citation>
    <scope>NUCLEOTIDE SEQUENCE [LARGE SCALE GENOMIC DNA]</scope>
    <source>
        <strain evidence="2 3">BTF92-0548A/99-0131</strain>
    </source>
</reference>
<dbReference type="PANTHER" id="PTHR12526:SF630">
    <property type="entry name" value="GLYCOSYLTRANSFERASE"/>
    <property type="match status" value="1"/>
</dbReference>
<dbReference type="OrthoDB" id="5405057at2"/>
<dbReference type="KEGG" id="pabo:BCY86_08760"/>
<dbReference type="Gene3D" id="3.40.50.2000">
    <property type="entry name" value="Glycogen Phosphorylase B"/>
    <property type="match status" value="2"/>
</dbReference>
<dbReference type="AlphaFoldDB" id="A0A1L6MZ42"/>
<dbReference type="PANTHER" id="PTHR12526">
    <property type="entry name" value="GLYCOSYLTRANSFERASE"/>
    <property type="match status" value="1"/>
</dbReference>
<dbReference type="SUPFAM" id="SSF53756">
    <property type="entry name" value="UDP-Glycosyltransferase/glycogen phosphorylase"/>
    <property type="match status" value="1"/>
</dbReference>
<dbReference type="EMBL" id="CP016908">
    <property type="protein sequence ID" value="APS00759.1"/>
    <property type="molecule type" value="Genomic_DNA"/>
</dbReference>
<evidence type="ECO:0000259" key="1">
    <source>
        <dbReference type="Pfam" id="PF00534"/>
    </source>
</evidence>
<dbReference type="GO" id="GO:0016757">
    <property type="term" value="F:glycosyltransferase activity"/>
    <property type="evidence" value="ECO:0007669"/>
    <property type="project" value="InterPro"/>
</dbReference>
<keyword evidence="3" id="KW-1185">Reference proteome</keyword>
<evidence type="ECO:0000313" key="3">
    <source>
        <dbReference type="Proteomes" id="UP000185544"/>
    </source>
</evidence>
<dbReference type="Pfam" id="PF00534">
    <property type="entry name" value="Glycos_transf_1"/>
    <property type="match status" value="1"/>
</dbReference>
<dbReference type="STRING" id="1882918.BCY86_08760"/>
<dbReference type="RefSeq" id="WP_075277428.1">
    <property type="nucleotide sequence ID" value="NZ_CP016908.1"/>
</dbReference>
<dbReference type="CDD" id="cd03801">
    <property type="entry name" value="GT4_PimA-like"/>
    <property type="match status" value="1"/>
</dbReference>
<feature type="domain" description="Glycosyl transferase family 1" evidence="1">
    <location>
        <begin position="178"/>
        <end position="348"/>
    </location>
</feature>
<organism evidence="2 3">
    <name type="scientific">Pajaroellobacter abortibovis</name>
    <dbReference type="NCBI Taxonomy" id="1882918"/>
    <lineage>
        <taxon>Bacteria</taxon>
        <taxon>Pseudomonadati</taxon>
        <taxon>Myxococcota</taxon>
        <taxon>Polyangia</taxon>
        <taxon>Polyangiales</taxon>
        <taxon>Polyangiaceae</taxon>
    </lineage>
</organism>
<dbReference type="Proteomes" id="UP000185544">
    <property type="component" value="Chromosome"/>
</dbReference>
<sequence>MEKLKLLHIFSSSNPGGLEKKGWIAIGAMNSLAYSNDVIFLEGANIMVPFYQKIANRVLSLTKFNFYQKFLRVTQELDNGCYDVIFTYGIRAGFLFHLIYMTNEKHKNTGHVIGLRADYSAAPFRRWMHAYLSFHADLVLSNSQAALDLFACYNYSIASSMVADDGIDVALFSTNHDQATLRARLELPIDKKIIICVAHFHPQKRHSFLLRAFSRTIKRFPNTLLILVGDGPLSDSIRRYAKQLNLEQHVKFIGLQTKQTAIADLLNASDIFVLSSSFEGLPGAIMEAMACSLPVVTTHVGGVSQLVVHGVTGYLADASSESELACGLNFYLQSPTLAKKAGQAGKKRVCERFTIKKMAQGWENAAQFAFTKKQKKLSSHIYQSFSSLITV</sequence>